<keyword evidence="3" id="KW-1185">Reference proteome</keyword>
<accession>A0A4R5DNT2</accession>
<comment type="caution">
    <text evidence="2">The sequence shown here is derived from an EMBL/GenBank/DDBJ whole genome shotgun (WGS) entry which is preliminary data.</text>
</comment>
<dbReference type="Gene3D" id="3.10.450.50">
    <property type="match status" value="1"/>
</dbReference>
<evidence type="ECO:0000313" key="3">
    <source>
        <dbReference type="Proteomes" id="UP000294850"/>
    </source>
</evidence>
<dbReference type="SUPFAM" id="SSF54427">
    <property type="entry name" value="NTF2-like"/>
    <property type="match status" value="1"/>
</dbReference>
<proteinExistence type="predicted"/>
<sequence>MKISAPFCYLFLTLFLLSTIKTKAQDYQSEVRLTVDKFFDGMRSGDSAAVRSIILPGATLSSVLINANDSLKADKSSFERFIKAIGTPHKEIWDERIYDVKILTDGPMATVWAPYKFYLGDKFSHCGVNVFLLGKDKAGWKILQITDTRRKTDYL</sequence>
<dbReference type="InterPro" id="IPR032710">
    <property type="entry name" value="NTF2-like_dom_sf"/>
</dbReference>
<feature type="chain" id="PRO_5020854265" description="Nuclear transport factor 2 family protein" evidence="1">
    <location>
        <begin position="25"/>
        <end position="155"/>
    </location>
</feature>
<organism evidence="2 3">
    <name type="scientific">Dyadobacter psychrotolerans</name>
    <dbReference type="NCBI Taxonomy" id="2541721"/>
    <lineage>
        <taxon>Bacteria</taxon>
        <taxon>Pseudomonadati</taxon>
        <taxon>Bacteroidota</taxon>
        <taxon>Cytophagia</taxon>
        <taxon>Cytophagales</taxon>
        <taxon>Spirosomataceae</taxon>
        <taxon>Dyadobacter</taxon>
    </lineage>
</organism>
<evidence type="ECO:0008006" key="4">
    <source>
        <dbReference type="Google" id="ProtNLM"/>
    </source>
</evidence>
<dbReference type="InterPro" id="IPR039437">
    <property type="entry name" value="FrzH/put_lumazine-bd"/>
</dbReference>
<gene>
    <name evidence="2" type="ORF">E0F88_22000</name>
</gene>
<dbReference type="Proteomes" id="UP000294850">
    <property type="component" value="Unassembled WGS sequence"/>
</dbReference>
<evidence type="ECO:0000313" key="2">
    <source>
        <dbReference type="EMBL" id="TDE12373.1"/>
    </source>
</evidence>
<dbReference type="AlphaFoldDB" id="A0A4R5DNT2"/>
<reference evidence="2 3" key="1">
    <citation type="submission" date="2019-03" db="EMBL/GenBank/DDBJ databases">
        <title>Dyadobacter AR-3-6 sp. nov., isolated from arctic soil.</title>
        <authorList>
            <person name="Chaudhary D.K."/>
        </authorList>
    </citation>
    <scope>NUCLEOTIDE SEQUENCE [LARGE SCALE GENOMIC DNA]</scope>
    <source>
        <strain evidence="2 3">AR-3-6</strain>
    </source>
</reference>
<protein>
    <recommendedName>
        <fullName evidence="4">Nuclear transport factor 2 family protein</fullName>
    </recommendedName>
</protein>
<name>A0A4R5DNT2_9BACT</name>
<dbReference type="EMBL" id="SMFL01000009">
    <property type="protein sequence ID" value="TDE12373.1"/>
    <property type="molecule type" value="Genomic_DNA"/>
</dbReference>
<dbReference type="Pfam" id="PF12893">
    <property type="entry name" value="Lumazine_bd_2"/>
    <property type="match status" value="1"/>
</dbReference>
<feature type="signal peptide" evidence="1">
    <location>
        <begin position="1"/>
        <end position="24"/>
    </location>
</feature>
<evidence type="ECO:0000256" key="1">
    <source>
        <dbReference type="SAM" id="SignalP"/>
    </source>
</evidence>
<keyword evidence="1" id="KW-0732">Signal</keyword>
<dbReference type="RefSeq" id="WP_131960441.1">
    <property type="nucleotide sequence ID" value="NZ_SMFL01000009.1"/>
</dbReference>
<dbReference type="OrthoDB" id="117186at2"/>